<comment type="caution">
    <text evidence="1">The sequence shown here is derived from an EMBL/GenBank/DDBJ whole genome shotgun (WGS) entry which is preliminary data.</text>
</comment>
<reference evidence="1" key="1">
    <citation type="submission" date="2023-10" db="EMBL/GenBank/DDBJ databases">
        <title>Genome assembly of Pristionchus species.</title>
        <authorList>
            <person name="Yoshida K."/>
            <person name="Sommer R.J."/>
        </authorList>
    </citation>
    <scope>NUCLEOTIDE SEQUENCE</scope>
    <source>
        <strain evidence="1">RS0144</strain>
    </source>
</reference>
<evidence type="ECO:0000313" key="2">
    <source>
        <dbReference type="Proteomes" id="UP001432027"/>
    </source>
</evidence>
<protein>
    <submittedName>
        <fullName evidence="1">Uncharacterized protein</fullName>
    </submittedName>
</protein>
<sequence>RNCIDANSRRVLLSDASSPSNFYRHMRKVHPEIYLSDSARNENFGELLATAVSVNLIPFNVIDSPEMRNVFRFLDEKIKIPSRRTISTK</sequence>
<organism evidence="1 2">
    <name type="scientific">Pristionchus entomophagus</name>
    <dbReference type="NCBI Taxonomy" id="358040"/>
    <lineage>
        <taxon>Eukaryota</taxon>
        <taxon>Metazoa</taxon>
        <taxon>Ecdysozoa</taxon>
        <taxon>Nematoda</taxon>
        <taxon>Chromadorea</taxon>
        <taxon>Rhabditida</taxon>
        <taxon>Rhabditina</taxon>
        <taxon>Diplogasteromorpha</taxon>
        <taxon>Diplogasteroidea</taxon>
        <taxon>Neodiplogasteridae</taxon>
        <taxon>Pristionchus</taxon>
    </lineage>
</organism>
<feature type="non-terminal residue" evidence="1">
    <location>
        <position position="1"/>
    </location>
</feature>
<keyword evidence="2" id="KW-1185">Reference proteome</keyword>
<feature type="non-terminal residue" evidence="1">
    <location>
        <position position="89"/>
    </location>
</feature>
<evidence type="ECO:0000313" key="1">
    <source>
        <dbReference type="EMBL" id="GMS93232.1"/>
    </source>
</evidence>
<gene>
    <name evidence="1" type="ORF">PENTCL1PPCAC_15407</name>
</gene>
<dbReference type="AlphaFoldDB" id="A0AAV5TE27"/>
<dbReference type="EMBL" id="BTSX01000004">
    <property type="protein sequence ID" value="GMS93232.1"/>
    <property type="molecule type" value="Genomic_DNA"/>
</dbReference>
<dbReference type="Proteomes" id="UP001432027">
    <property type="component" value="Unassembled WGS sequence"/>
</dbReference>
<accession>A0AAV5TE27</accession>
<proteinExistence type="predicted"/>
<name>A0AAV5TE27_9BILA</name>